<dbReference type="RefSeq" id="WP_154229611.1">
    <property type="nucleotide sequence ID" value="NZ_CP045309.1"/>
</dbReference>
<dbReference type="InterPro" id="IPR050268">
    <property type="entry name" value="NADH-dep_flavin_reductase"/>
</dbReference>
<dbReference type="PANTHER" id="PTHR30466">
    <property type="entry name" value="FLAVIN REDUCTASE"/>
    <property type="match status" value="1"/>
</dbReference>
<dbReference type="GO" id="GO:0010181">
    <property type="term" value="F:FMN binding"/>
    <property type="evidence" value="ECO:0007669"/>
    <property type="project" value="InterPro"/>
</dbReference>
<sequence>MGERGDLDPFLDGLDSPMFVVTTVDPQSGERSGCLVGFASQCSIEPDRFVVWLSQNNHTYRVAMRADLLAVHSLAADQRGLAELFGTQTGDEVDKFDRCSWQPGESGVPIIDQCPRRFVGRILDRVAWGNHTGFLLEPLSAAGESDPPPLMLSTVADLRAGHKA</sequence>
<dbReference type="GO" id="GO:0042602">
    <property type="term" value="F:riboflavin reductase (NADPH) activity"/>
    <property type="evidence" value="ECO:0007669"/>
    <property type="project" value="TreeGrafter"/>
</dbReference>
<dbReference type="Gene3D" id="2.30.110.10">
    <property type="entry name" value="Electron Transport, Fmn-binding Protein, Chain A"/>
    <property type="match status" value="1"/>
</dbReference>
<evidence type="ECO:0000313" key="3">
    <source>
        <dbReference type="EMBL" id="NES26281.1"/>
    </source>
</evidence>
<dbReference type="InterPro" id="IPR002563">
    <property type="entry name" value="Flavin_Rdtase-like_dom"/>
</dbReference>
<dbReference type="SMART" id="SM00903">
    <property type="entry name" value="Flavin_Reduct"/>
    <property type="match status" value="1"/>
</dbReference>
<dbReference type="PANTHER" id="PTHR30466:SF15">
    <property type="entry name" value="POSSIBLE OXIDOREDUCTASE"/>
    <property type="match status" value="1"/>
</dbReference>
<dbReference type="SUPFAM" id="SSF50475">
    <property type="entry name" value="FMN-binding split barrel"/>
    <property type="match status" value="1"/>
</dbReference>
<evidence type="ECO:0000256" key="1">
    <source>
        <dbReference type="ARBA" id="ARBA00023002"/>
    </source>
</evidence>
<keyword evidence="1" id="KW-0560">Oxidoreductase</keyword>
<reference evidence="4 5" key="1">
    <citation type="submission" date="2019-10" db="EMBL/GenBank/DDBJ databases">
        <title>Genome Sequence of Micromonospora terminaliae DSM 101760.</title>
        <authorList>
            <person name="Guo L."/>
        </authorList>
    </citation>
    <scope>NUCLEOTIDE SEQUENCE [LARGE SCALE GENOMIC DNA]</scope>
    <source>
        <strain evidence="4 5">DSM 101760</strain>
    </source>
</reference>
<evidence type="ECO:0000313" key="6">
    <source>
        <dbReference type="Proteomes" id="UP000477779"/>
    </source>
</evidence>
<dbReference type="Pfam" id="PF01613">
    <property type="entry name" value="Flavin_Reduct"/>
    <property type="match status" value="1"/>
</dbReference>
<dbReference type="Proteomes" id="UP000402241">
    <property type="component" value="Chromosome"/>
</dbReference>
<evidence type="ECO:0000259" key="2">
    <source>
        <dbReference type="SMART" id="SM00903"/>
    </source>
</evidence>
<dbReference type="EMBL" id="JAAHBZ010000001">
    <property type="protein sequence ID" value="NES26281.1"/>
    <property type="molecule type" value="Genomic_DNA"/>
</dbReference>
<proteinExistence type="predicted"/>
<accession>A0AAJ3DHN2</accession>
<evidence type="ECO:0000313" key="5">
    <source>
        <dbReference type="Proteomes" id="UP000402241"/>
    </source>
</evidence>
<dbReference type="AlphaFoldDB" id="A0AAJ3DHN2"/>
<gene>
    <name evidence="3" type="ORF">G3561_01740</name>
    <name evidence="4" type="ORF">GCE86_27670</name>
</gene>
<dbReference type="InterPro" id="IPR012349">
    <property type="entry name" value="Split_barrel_FMN-bd"/>
</dbReference>
<evidence type="ECO:0000313" key="4">
    <source>
        <dbReference type="EMBL" id="QGL50466.1"/>
    </source>
</evidence>
<reference evidence="3 6" key="2">
    <citation type="submission" date="2020-02" db="EMBL/GenBank/DDBJ databases">
        <title>WGS of Micromonospora spp. isolated from hot spring.</title>
        <authorList>
            <person name="Thawai C."/>
        </authorList>
    </citation>
    <scope>NUCLEOTIDE SEQUENCE [LARGE SCALE GENOMIC DNA]</scope>
    <source>
        <strain evidence="3 6">TMS7</strain>
    </source>
</reference>
<protein>
    <submittedName>
        <fullName evidence="3">Flavin reductase</fullName>
    </submittedName>
    <submittedName>
        <fullName evidence="4">Oxidoreductase</fullName>
    </submittedName>
</protein>
<dbReference type="EMBL" id="CP045309">
    <property type="protein sequence ID" value="QGL50466.1"/>
    <property type="molecule type" value="Genomic_DNA"/>
</dbReference>
<keyword evidence="5" id="KW-1185">Reference proteome</keyword>
<dbReference type="Proteomes" id="UP000477779">
    <property type="component" value="Unassembled WGS sequence"/>
</dbReference>
<feature type="domain" description="Flavin reductase like" evidence="2">
    <location>
        <begin position="11"/>
        <end position="159"/>
    </location>
</feature>
<organism evidence="3 6">
    <name type="scientific">Micromonospora terminaliae</name>
    <dbReference type="NCBI Taxonomy" id="1914461"/>
    <lineage>
        <taxon>Bacteria</taxon>
        <taxon>Bacillati</taxon>
        <taxon>Actinomycetota</taxon>
        <taxon>Actinomycetes</taxon>
        <taxon>Micromonosporales</taxon>
        <taxon>Micromonosporaceae</taxon>
        <taxon>Micromonospora</taxon>
    </lineage>
</organism>
<name>A0AAJ3DHN2_9ACTN</name>